<proteinExistence type="predicted"/>
<dbReference type="CDD" id="cd09326">
    <property type="entry name" value="LIM_CRP_like"/>
    <property type="match status" value="1"/>
</dbReference>
<evidence type="ECO:0000256" key="13">
    <source>
        <dbReference type="PROSITE-ProRule" id="PRU00125"/>
    </source>
</evidence>
<keyword evidence="10 13" id="KW-0440">LIM domain</keyword>
<keyword evidence="5" id="KW-0254">Endocytosis</keyword>
<evidence type="ECO:0000256" key="3">
    <source>
        <dbReference type="ARBA" id="ARBA00022448"/>
    </source>
</evidence>
<dbReference type="Pfam" id="PF00928">
    <property type="entry name" value="Adap_comp_sub"/>
    <property type="match status" value="1"/>
</dbReference>
<dbReference type="Gene3D" id="2.60.40.1170">
    <property type="entry name" value="Mu homology domain, subdomain B"/>
    <property type="match status" value="2"/>
</dbReference>
<dbReference type="Proteomes" id="UP000325313">
    <property type="component" value="Unassembled WGS sequence"/>
</dbReference>
<dbReference type="GO" id="GO:0005905">
    <property type="term" value="C:clathrin-coated pit"/>
    <property type="evidence" value="ECO:0007669"/>
    <property type="project" value="UniProtKB-KW"/>
</dbReference>
<dbReference type="InterPro" id="IPR036168">
    <property type="entry name" value="AP2_Mu_C_sf"/>
</dbReference>
<dbReference type="PROSITE" id="PS00478">
    <property type="entry name" value="LIM_DOMAIN_1"/>
    <property type="match status" value="1"/>
</dbReference>
<dbReference type="InterPro" id="IPR043532">
    <property type="entry name" value="AP2_Mu_N"/>
</dbReference>
<dbReference type="SUPFAM" id="SSF64356">
    <property type="entry name" value="SNARE-like"/>
    <property type="match status" value="1"/>
</dbReference>
<feature type="domain" description="LIM zinc-binding" evidence="15">
    <location>
        <begin position="26"/>
        <end position="87"/>
    </location>
</feature>
<evidence type="ECO:0000256" key="1">
    <source>
        <dbReference type="ARBA" id="ARBA00004236"/>
    </source>
</evidence>
<dbReference type="InterPro" id="IPR043512">
    <property type="entry name" value="Mu2_C"/>
</dbReference>
<keyword evidence="7" id="KW-0677">Repeat</keyword>
<dbReference type="PROSITE" id="PS50023">
    <property type="entry name" value="LIM_DOMAIN_2"/>
    <property type="match status" value="1"/>
</dbReference>
<evidence type="ECO:0000313" key="17">
    <source>
        <dbReference type="EMBL" id="KAA1133339.1"/>
    </source>
</evidence>
<dbReference type="GO" id="GO:0030695">
    <property type="term" value="F:GTPase regulator activity"/>
    <property type="evidence" value="ECO:0007669"/>
    <property type="project" value="UniProtKB-ARBA"/>
</dbReference>
<evidence type="ECO:0000256" key="2">
    <source>
        <dbReference type="ARBA" id="ARBA00004277"/>
    </source>
</evidence>
<evidence type="ECO:0000256" key="7">
    <source>
        <dbReference type="ARBA" id="ARBA00022737"/>
    </source>
</evidence>
<sequence>MSRTNTIHLNHRPSTNTKRAFAPATPKCPACLKAVYAAEQALGPGATPYHKSCLRCTHCKKVLDPFSILEHGYDPYCKMCHSKAFGTKGVGFGNAVVGEYTPRSPSPKLRSPVSPTIAFGSSLREERDSPSKPDLPFEPVPDHHHHEPIQAEPKPTNDQEADQEDFEPPSLSSLQIIVKPRPKTSETPEEVLHEDRTTVSRSSSTLHSTRQLSLKQEHPLTPPPKPNTSALSFPARAASSSPYNLRPSPTFPRPGFGADGPQRCPACTQTVYHAEQVLAIGKKWHTLFILNQKGEVLISKLFRPDLKRSIADIFRIHVISNPDVRSPIITLGSTSFFHVRHQNLYLTAVTKTNANAAIVFELLYRIINIAKSYFGKVDEEAIKNNFVMIYELLDEILDFGYPQNSEIDTLKMYITTESIKSEQAVREDSAKITIQATGATSWRRNDVKYRKNEAFVDVVETVNLIMSSKGTVLRADVDGQILMRAYLSGTPECKFGLNDKLIIEKTDRAKPSGSTRTDESAVELDDCQFHQCVKLGKFDSDRTISFIPPDGEFELMRYRSTTNVQLPFRVHPIVEEIGKSRVEFTVHLKANFDSKLNANSVVVKIPTPLNTTKVACKAQIGKAKYVPEENVIIWKIPRMQGQSDATITASADLSATTHRKAWSRPPINIDFQVLMYTSSGLLVRFLKVFEKSNYNSVKWVRYLTKASGSYQIRI</sequence>
<accession>A0A5B0S782</accession>
<evidence type="ECO:0000256" key="5">
    <source>
        <dbReference type="ARBA" id="ARBA00022583"/>
    </source>
</evidence>
<evidence type="ECO:0000256" key="9">
    <source>
        <dbReference type="ARBA" id="ARBA00022927"/>
    </source>
</evidence>
<dbReference type="InterPro" id="IPR001781">
    <property type="entry name" value="Znf_LIM"/>
</dbReference>
<evidence type="ECO:0008006" key="19">
    <source>
        <dbReference type="Google" id="ProtNLM"/>
    </source>
</evidence>
<dbReference type="Gene3D" id="2.10.110.10">
    <property type="entry name" value="Cysteine Rich Protein"/>
    <property type="match status" value="1"/>
</dbReference>
<evidence type="ECO:0000256" key="11">
    <source>
        <dbReference type="ARBA" id="ARBA00023136"/>
    </source>
</evidence>
<dbReference type="CDD" id="cd09251">
    <property type="entry name" value="AP-2_Mu2_Cterm"/>
    <property type="match status" value="1"/>
</dbReference>
<feature type="compositionally biased region" description="Polar residues" evidence="14">
    <location>
        <begin position="199"/>
        <end position="214"/>
    </location>
</feature>
<feature type="domain" description="MHD" evidence="16">
    <location>
        <begin position="451"/>
        <end position="713"/>
    </location>
</feature>
<evidence type="ECO:0000256" key="8">
    <source>
        <dbReference type="ARBA" id="ARBA00022833"/>
    </source>
</evidence>
<dbReference type="CDD" id="cd14836">
    <property type="entry name" value="AP2_Mu_N"/>
    <property type="match status" value="1"/>
</dbReference>
<dbReference type="PRINTS" id="PR00314">
    <property type="entry name" value="CLATHRINADPT"/>
</dbReference>
<dbReference type="InterPro" id="IPR022775">
    <property type="entry name" value="AP_mu_sigma_su"/>
</dbReference>
<protein>
    <recommendedName>
        <fullName evidence="19">MHD domain-containing protein</fullName>
    </recommendedName>
</protein>
<keyword evidence="4" id="KW-1003">Cell membrane</keyword>
<evidence type="ECO:0000313" key="18">
    <source>
        <dbReference type="Proteomes" id="UP000325313"/>
    </source>
</evidence>
<feature type="region of interest" description="Disordered" evidence="14">
    <location>
        <begin position="121"/>
        <end position="246"/>
    </location>
</feature>
<evidence type="ECO:0000256" key="12">
    <source>
        <dbReference type="ARBA" id="ARBA00023176"/>
    </source>
</evidence>
<evidence type="ECO:0000259" key="16">
    <source>
        <dbReference type="PROSITE" id="PS51072"/>
    </source>
</evidence>
<comment type="caution">
    <text evidence="17">The sequence shown here is derived from an EMBL/GenBank/DDBJ whole genome shotgun (WGS) entry which is preliminary data.</text>
</comment>
<dbReference type="InterPro" id="IPR050431">
    <property type="entry name" value="Adaptor_comp_med_subunit"/>
</dbReference>
<dbReference type="GO" id="GO:0006897">
    <property type="term" value="P:endocytosis"/>
    <property type="evidence" value="ECO:0007669"/>
    <property type="project" value="UniProtKB-KW"/>
</dbReference>
<dbReference type="Pfam" id="PF01217">
    <property type="entry name" value="Clat_adaptor_s"/>
    <property type="match status" value="1"/>
</dbReference>
<gene>
    <name evidence="17" type="ORF">PGTUg99_026110</name>
</gene>
<dbReference type="FunFam" id="3.30.450.60:FF:000002">
    <property type="entry name" value="AP-2 complex subunit mu, putative"/>
    <property type="match status" value="1"/>
</dbReference>
<dbReference type="SUPFAM" id="SSF49447">
    <property type="entry name" value="Second domain of Mu2 adaptin subunit (ap50) of ap2 adaptor"/>
    <property type="match status" value="1"/>
</dbReference>
<evidence type="ECO:0000256" key="14">
    <source>
        <dbReference type="SAM" id="MobiDB-lite"/>
    </source>
</evidence>
<dbReference type="Pfam" id="PF00412">
    <property type="entry name" value="LIM"/>
    <property type="match status" value="1"/>
</dbReference>
<dbReference type="GO" id="GO:0046872">
    <property type="term" value="F:metal ion binding"/>
    <property type="evidence" value="ECO:0007669"/>
    <property type="project" value="UniProtKB-KW"/>
</dbReference>
<keyword evidence="11" id="KW-0472">Membrane</keyword>
<evidence type="ECO:0000256" key="6">
    <source>
        <dbReference type="ARBA" id="ARBA00022723"/>
    </source>
</evidence>
<reference evidence="17 18" key="1">
    <citation type="submission" date="2019-05" db="EMBL/GenBank/DDBJ databases">
        <title>Emergence of the Ug99 lineage of the wheat stem rust pathogen through somatic hybridization.</title>
        <authorList>
            <person name="Li F."/>
            <person name="Upadhyaya N.M."/>
            <person name="Sperschneider J."/>
            <person name="Matny O."/>
            <person name="Nguyen-Phuc H."/>
            <person name="Mago R."/>
            <person name="Raley C."/>
            <person name="Miller M.E."/>
            <person name="Silverstein K.A.T."/>
            <person name="Henningsen E."/>
            <person name="Hirsch C.D."/>
            <person name="Visser B."/>
            <person name="Pretorius Z.A."/>
            <person name="Steffenson B.J."/>
            <person name="Schwessinger B."/>
            <person name="Dodds P.N."/>
            <person name="Figueroa M."/>
        </authorList>
    </citation>
    <scope>NUCLEOTIDE SEQUENCE [LARGE SCALE GENOMIC DNA]</scope>
    <source>
        <strain evidence="17 18">Ug99</strain>
    </source>
</reference>
<evidence type="ECO:0000256" key="4">
    <source>
        <dbReference type="ARBA" id="ARBA00022475"/>
    </source>
</evidence>
<dbReference type="SMART" id="SM00132">
    <property type="entry name" value="LIM"/>
    <property type="match status" value="1"/>
</dbReference>
<dbReference type="AlphaFoldDB" id="A0A5B0S782"/>
<keyword evidence="3" id="KW-0813">Transport</keyword>
<dbReference type="GO" id="GO:0006886">
    <property type="term" value="P:intracellular protein transport"/>
    <property type="evidence" value="ECO:0007669"/>
    <property type="project" value="InterPro"/>
</dbReference>
<keyword evidence="8 13" id="KW-0862">Zinc</keyword>
<dbReference type="PROSITE" id="PS51072">
    <property type="entry name" value="MHD"/>
    <property type="match status" value="1"/>
</dbReference>
<dbReference type="InterPro" id="IPR001392">
    <property type="entry name" value="Clathrin_mu"/>
</dbReference>
<dbReference type="PROSITE" id="PS00991">
    <property type="entry name" value="CLAT_ADAPTOR_M_2"/>
    <property type="match status" value="1"/>
</dbReference>
<dbReference type="FunFam" id="2.10.110.10:FF:000001">
    <property type="entry name" value="Cysteine and glycine-rich protein 1"/>
    <property type="match status" value="1"/>
</dbReference>
<keyword evidence="9" id="KW-0653">Protein transport</keyword>
<dbReference type="EMBL" id="VDEP01000072">
    <property type="protein sequence ID" value="KAA1133339.1"/>
    <property type="molecule type" value="Genomic_DNA"/>
</dbReference>
<comment type="subcellular location">
    <subcellularLocation>
        <location evidence="1">Cell membrane</location>
    </subcellularLocation>
    <subcellularLocation>
        <location evidence="2">Membrane</location>
        <location evidence="2">Coated pit</location>
        <topology evidence="2">Peripheral membrane protein</topology>
        <orientation evidence="2">Cytoplasmic side</orientation>
    </subcellularLocation>
</comment>
<dbReference type="InterPro" id="IPR011012">
    <property type="entry name" value="Longin-like_dom_sf"/>
</dbReference>
<dbReference type="Gene3D" id="3.30.450.60">
    <property type="match status" value="1"/>
</dbReference>
<evidence type="ECO:0000256" key="10">
    <source>
        <dbReference type="ARBA" id="ARBA00023038"/>
    </source>
</evidence>
<organism evidence="17 18">
    <name type="scientific">Puccinia graminis f. sp. tritici</name>
    <dbReference type="NCBI Taxonomy" id="56615"/>
    <lineage>
        <taxon>Eukaryota</taxon>
        <taxon>Fungi</taxon>
        <taxon>Dikarya</taxon>
        <taxon>Basidiomycota</taxon>
        <taxon>Pucciniomycotina</taxon>
        <taxon>Pucciniomycetes</taxon>
        <taxon>Pucciniales</taxon>
        <taxon>Pucciniaceae</taxon>
        <taxon>Puccinia</taxon>
    </lineage>
</organism>
<evidence type="ECO:0000259" key="15">
    <source>
        <dbReference type="PROSITE" id="PS50023"/>
    </source>
</evidence>
<dbReference type="InterPro" id="IPR018240">
    <property type="entry name" value="Clathrin_mu_CS"/>
</dbReference>
<keyword evidence="12" id="KW-0168">Coated pit</keyword>
<dbReference type="GO" id="GO:0005886">
    <property type="term" value="C:plasma membrane"/>
    <property type="evidence" value="ECO:0007669"/>
    <property type="project" value="UniProtKB-SubCell"/>
</dbReference>
<keyword evidence="6 13" id="KW-0479">Metal-binding</keyword>
<dbReference type="PANTHER" id="PTHR10529">
    <property type="entry name" value="AP COMPLEX SUBUNIT MU"/>
    <property type="match status" value="1"/>
</dbReference>
<dbReference type="GO" id="GO:0030131">
    <property type="term" value="C:clathrin adaptor complex"/>
    <property type="evidence" value="ECO:0007669"/>
    <property type="project" value="InterPro"/>
</dbReference>
<dbReference type="InterPro" id="IPR028565">
    <property type="entry name" value="MHD"/>
</dbReference>
<name>A0A5B0S782_PUCGR</name>
<dbReference type="PROSITE" id="PS00990">
    <property type="entry name" value="CLAT_ADAPTOR_M_1"/>
    <property type="match status" value="1"/>
</dbReference>
<dbReference type="SUPFAM" id="SSF57716">
    <property type="entry name" value="Glucocorticoid receptor-like (DNA-binding domain)"/>
    <property type="match status" value="3"/>
</dbReference>
<feature type="compositionally biased region" description="Basic and acidic residues" evidence="14">
    <location>
        <begin position="183"/>
        <end position="198"/>
    </location>
</feature>
<feature type="compositionally biased region" description="Basic and acidic residues" evidence="14">
    <location>
        <begin position="140"/>
        <end position="149"/>
    </location>
</feature>